<evidence type="ECO:0000313" key="2">
    <source>
        <dbReference type="EMBL" id="AEI42102.1"/>
    </source>
</evidence>
<feature type="region of interest" description="Disordered" evidence="1">
    <location>
        <begin position="50"/>
        <end position="70"/>
    </location>
</feature>
<organism evidence="2 3">
    <name type="scientific">Paenibacillus mucilaginosus (strain KNP414)</name>
    <dbReference type="NCBI Taxonomy" id="1036673"/>
    <lineage>
        <taxon>Bacteria</taxon>
        <taxon>Bacillati</taxon>
        <taxon>Bacillota</taxon>
        <taxon>Bacilli</taxon>
        <taxon>Bacillales</taxon>
        <taxon>Paenibacillaceae</taxon>
        <taxon>Paenibacillus</taxon>
    </lineage>
</organism>
<feature type="compositionally biased region" description="Basic and acidic residues" evidence="1">
    <location>
        <begin position="1"/>
        <end position="11"/>
    </location>
</feature>
<name>F8FDD2_PAEMK</name>
<dbReference type="AlphaFoldDB" id="F8FDD2"/>
<accession>F8FDD2</accession>
<proteinExistence type="predicted"/>
<dbReference type="KEGG" id="pms:KNP414_03558"/>
<feature type="compositionally biased region" description="Basic and acidic residues" evidence="1">
    <location>
        <begin position="56"/>
        <end position="70"/>
    </location>
</feature>
<dbReference type="PATRIC" id="fig|1036673.3.peg.3264"/>
<dbReference type="HOGENOM" id="CLU_2754069_0_0_9"/>
<dbReference type="EMBL" id="CP002869">
    <property type="protein sequence ID" value="AEI42102.1"/>
    <property type="molecule type" value="Genomic_DNA"/>
</dbReference>
<evidence type="ECO:0000256" key="1">
    <source>
        <dbReference type="SAM" id="MobiDB-lite"/>
    </source>
</evidence>
<protein>
    <submittedName>
        <fullName evidence="2">Uncharacterized protein</fullName>
    </submittedName>
</protein>
<sequence>MKGGGDPEHRTAASRNRLSGRAAADRWLDPSLDPGSTCVTQNILLKQGAGITRRLPAPDKPDKPDRQVCP</sequence>
<dbReference type="Proteomes" id="UP000006620">
    <property type="component" value="Chromosome"/>
</dbReference>
<reference evidence="2 3" key="2">
    <citation type="journal article" date="2013" name="Genome Announc.">
        <title>Genome Sequence of Growth-Improving Paenibacillus mucilaginosus Strain KNP414.</title>
        <authorList>
            <person name="Lu J.J."/>
            <person name="Wang J.F."/>
            <person name="Hu X.F."/>
        </authorList>
    </citation>
    <scope>NUCLEOTIDE SEQUENCE [LARGE SCALE GENOMIC DNA]</scope>
    <source>
        <strain evidence="2 3">KNP414</strain>
    </source>
</reference>
<reference evidence="3" key="1">
    <citation type="submission" date="2011-06" db="EMBL/GenBank/DDBJ databases">
        <title>Complete genome sequence of Paenibacillus mucilaginosus KNP414.</title>
        <authorList>
            <person name="Wang J."/>
            <person name="Hu S."/>
            <person name="Hu X."/>
            <person name="Zhang B."/>
            <person name="Dong D."/>
            <person name="Zhang S."/>
            <person name="Zhao K."/>
            <person name="Wu D."/>
        </authorList>
    </citation>
    <scope>NUCLEOTIDE SEQUENCE [LARGE SCALE GENOMIC DNA]</scope>
    <source>
        <strain evidence="3">KNP414</strain>
    </source>
</reference>
<gene>
    <name evidence="2" type="ordered locus">KNP414_03558</name>
</gene>
<evidence type="ECO:0000313" key="3">
    <source>
        <dbReference type="Proteomes" id="UP000006620"/>
    </source>
</evidence>
<feature type="region of interest" description="Disordered" evidence="1">
    <location>
        <begin position="1"/>
        <end position="34"/>
    </location>
</feature>